<feature type="domain" description="Acyltransferase 3" evidence="2">
    <location>
        <begin position="11"/>
        <end position="335"/>
    </location>
</feature>
<comment type="caution">
    <text evidence="4">The sequence shown here is derived from an EMBL/GenBank/DDBJ whole genome shotgun (WGS) entry which is preliminary data.</text>
</comment>
<dbReference type="SUPFAM" id="SSF52266">
    <property type="entry name" value="SGNH hydrolase"/>
    <property type="match status" value="1"/>
</dbReference>
<dbReference type="GO" id="GO:0016747">
    <property type="term" value="F:acyltransferase activity, transferring groups other than amino-acyl groups"/>
    <property type="evidence" value="ECO:0007669"/>
    <property type="project" value="InterPro"/>
</dbReference>
<evidence type="ECO:0008006" key="6">
    <source>
        <dbReference type="Google" id="ProtNLM"/>
    </source>
</evidence>
<feature type="transmembrane region" description="Helical" evidence="1">
    <location>
        <begin position="35"/>
        <end position="56"/>
    </location>
</feature>
<dbReference type="GO" id="GO:0009103">
    <property type="term" value="P:lipopolysaccharide biosynthetic process"/>
    <property type="evidence" value="ECO:0007669"/>
    <property type="project" value="TreeGrafter"/>
</dbReference>
<dbReference type="EMBL" id="QFZK01000002">
    <property type="protein sequence ID" value="RFO98012.1"/>
    <property type="molecule type" value="Genomic_DNA"/>
</dbReference>
<keyword evidence="1" id="KW-0812">Transmembrane</keyword>
<feature type="domain" description="SGNH" evidence="3">
    <location>
        <begin position="411"/>
        <end position="661"/>
    </location>
</feature>
<dbReference type="GO" id="GO:0016020">
    <property type="term" value="C:membrane"/>
    <property type="evidence" value="ECO:0007669"/>
    <property type="project" value="TreeGrafter"/>
</dbReference>
<keyword evidence="1" id="KW-1133">Transmembrane helix</keyword>
<feature type="transmembrane region" description="Helical" evidence="1">
    <location>
        <begin position="12"/>
        <end position="29"/>
    </location>
</feature>
<protein>
    <recommendedName>
        <fullName evidence="6">Acyltransferase</fullName>
    </recommendedName>
</protein>
<keyword evidence="1" id="KW-0472">Membrane</keyword>
<accession>A0A3E1RG61</accession>
<dbReference type="Pfam" id="PF01757">
    <property type="entry name" value="Acyl_transf_3"/>
    <property type="match status" value="1"/>
</dbReference>
<proteinExistence type="predicted"/>
<reference evidence="4 5" key="1">
    <citation type="submission" date="2018-05" db="EMBL/GenBank/DDBJ databases">
        <title>Rhodoferax soyangensis sp.nov., isolated from an oligotrophic freshwater lake.</title>
        <authorList>
            <person name="Park M."/>
        </authorList>
    </citation>
    <scope>NUCLEOTIDE SEQUENCE [LARGE SCALE GENOMIC DNA]</scope>
    <source>
        <strain evidence="4 5">IMCC26218</strain>
    </source>
</reference>
<organism evidence="4 5">
    <name type="scientific">Rhodoferax lacus</name>
    <dbReference type="NCBI Taxonomy" id="2184758"/>
    <lineage>
        <taxon>Bacteria</taxon>
        <taxon>Pseudomonadati</taxon>
        <taxon>Pseudomonadota</taxon>
        <taxon>Betaproteobacteria</taxon>
        <taxon>Burkholderiales</taxon>
        <taxon>Comamonadaceae</taxon>
        <taxon>Rhodoferax</taxon>
    </lineage>
</organism>
<dbReference type="Pfam" id="PF19040">
    <property type="entry name" value="SGNH"/>
    <property type="match status" value="1"/>
</dbReference>
<feature type="transmembrane region" description="Helical" evidence="1">
    <location>
        <begin position="349"/>
        <end position="368"/>
    </location>
</feature>
<gene>
    <name evidence="4" type="ORF">DIC66_04610</name>
</gene>
<evidence type="ECO:0000313" key="5">
    <source>
        <dbReference type="Proteomes" id="UP000260665"/>
    </source>
</evidence>
<keyword evidence="5" id="KW-1185">Reference proteome</keyword>
<evidence type="ECO:0000256" key="1">
    <source>
        <dbReference type="SAM" id="Phobius"/>
    </source>
</evidence>
<dbReference type="AlphaFoldDB" id="A0A3E1RG61"/>
<feature type="transmembrane region" description="Helical" evidence="1">
    <location>
        <begin position="166"/>
        <end position="185"/>
    </location>
</feature>
<feature type="transmembrane region" description="Helical" evidence="1">
    <location>
        <begin position="317"/>
        <end position="337"/>
    </location>
</feature>
<name>A0A3E1RG61_9BURK</name>
<feature type="transmembrane region" description="Helical" evidence="1">
    <location>
        <begin position="137"/>
        <end position="159"/>
    </location>
</feature>
<evidence type="ECO:0000313" key="4">
    <source>
        <dbReference type="EMBL" id="RFO98012.1"/>
    </source>
</evidence>
<feature type="transmembrane region" description="Helical" evidence="1">
    <location>
        <begin position="229"/>
        <end position="246"/>
    </location>
</feature>
<dbReference type="RefSeq" id="WP_117174551.1">
    <property type="nucleotide sequence ID" value="NZ_QFZK01000002.1"/>
</dbReference>
<dbReference type="Proteomes" id="UP000260665">
    <property type="component" value="Unassembled WGS sequence"/>
</dbReference>
<evidence type="ECO:0000259" key="2">
    <source>
        <dbReference type="Pfam" id="PF01757"/>
    </source>
</evidence>
<feature type="transmembrane region" description="Helical" evidence="1">
    <location>
        <begin position="77"/>
        <end position="96"/>
    </location>
</feature>
<feature type="transmembrane region" description="Helical" evidence="1">
    <location>
        <begin position="278"/>
        <end position="297"/>
    </location>
</feature>
<dbReference type="PANTHER" id="PTHR23028">
    <property type="entry name" value="ACETYLTRANSFERASE"/>
    <property type="match status" value="1"/>
</dbReference>
<feature type="transmembrane region" description="Helical" evidence="1">
    <location>
        <begin position="252"/>
        <end position="271"/>
    </location>
</feature>
<dbReference type="PANTHER" id="PTHR23028:SF53">
    <property type="entry name" value="ACYL_TRANSF_3 DOMAIN-CONTAINING PROTEIN"/>
    <property type="match status" value="1"/>
</dbReference>
<evidence type="ECO:0000259" key="3">
    <source>
        <dbReference type="Pfam" id="PF19040"/>
    </source>
</evidence>
<dbReference type="InterPro" id="IPR043968">
    <property type="entry name" value="SGNH"/>
</dbReference>
<dbReference type="InterPro" id="IPR050879">
    <property type="entry name" value="Acyltransferase_3"/>
</dbReference>
<feature type="transmembrane region" description="Helical" evidence="1">
    <location>
        <begin position="197"/>
        <end position="217"/>
    </location>
</feature>
<dbReference type="OrthoDB" id="9814807at2"/>
<dbReference type="InterPro" id="IPR002656">
    <property type="entry name" value="Acyl_transf_3_dom"/>
</dbReference>
<sequence>MNINNQDYRPDIDGLRAIAVSLVVAYHAYPTLLTGGFIGVDVFFVISGYLITRIIANDLQRGTFSFRRFYEKRILRIFPALIMVLLACLVLGYFFLLAREYQPLGKHVFGGAVYISNFVLMKEAGYFDTSSELKALLHLWSLSIEEQFYLVWPIVLAIAVKARRNLHRVIGIVALVSFGLCLYYSKSHPEAVFFNPITRSWELFVGAFIAFVPRLPAPLAGTSAATRQNTMSVLGLLLIACSAIAFKSTDLFPYWRALLPCAGASLIILAGKDAIANRLLLGARPVVYIGLISYPLYLWHWPALYFGRILSNNQLDVWVIGSAILFSVLAAAATYHLVENRVRKSPSKVVPIVLLLALLGIGLVGGLVNKAKGLPDRFPALEKVAKNVGSFDWYENGYDNDAACIQQLDNKFPDYCNMMDLKRPATIALLGDSTANHFFLGLADKITEHSKTENLVEIGKGGCPPLLDIDASRDTGMSRCDQTMADMLKYVEGAPSIHTVILSMTGATYMNETLDAVANKAEYYRVRSLSSPQLDDPDLIFANAIRKTLDRLLASQKKVVYLLSIPALDFIPEDCVNIRPVSIKGTKRSSCDVDRATVDKINLGYRSMVFRVLKDYPQVKVWDPYTMVCDDKMCNGVKNDLSLYRDKIHLGYYGSQYIADRLPVHGLTSD</sequence>